<dbReference type="PROSITE" id="PS50059">
    <property type="entry name" value="FKBP_PPIASE"/>
    <property type="match status" value="1"/>
</dbReference>
<keyword evidence="9 11" id="KW-0132">Cell division</keyword>
<feature type="domain" description="PPIase FKBP-type" evidence="12">
    <location>
        <begin position="164"/>
        <end position="252"/>
    </location>
</feature>
<dbReference type="Pfam" id="PF05697">
    <property type="entry name" value="Trigger_N"/>
    <property type="match status" value="1"/>
</dbReference>
<dbReference type="Pfam" id="PF00254">
    <property type="entry name" value="FKBP_C"/>
    <property type="match status" value="1"/>
</dbReference>
<proteinExistence type="inferred from homology"/>
<dbReference type="Gene3D" id="1.10.3120.10">
    <property type="entry name" value="Trigger factor, C-terminal domain"/>
    <property type="match status" value="1"/>
</dbReference>
<dbReference type="InterPro" id="IPR027304">
    <property type="entry name" value="Trigger_fact/SurA_dom_sf"/>
</dbReference>
<dbReference type="Gene3D" id="3.10.50.40">
    <property type="match status" value="1"/>
</dbReference>
<dbReference type="PIRSF" id="PIRSF003095">
    <property type="entry name" value="Trigger_factor"/>
    <property type="match status" value="1"/>
</dbReference>
<dbReference type="InterPro" id="IPR005215">
    <property type="entry name" value="Trig_fac"/>
</dbReference>
<comment type="caution">
    <text evidence="13">The sequence shown here is derived from an EMBL/GenBank/DDBJ whole genome shotgun (WGS) entry which is preliminary data.</text>
</comment>
<evidence type="ECO:0000259" key="12">
    <source>
        <dbReference type="PROSITE" id="PS50059"/>
    </source>
</evidence>
<dbReference type="GO" id="GO:0006457">
    <property type="term" value="P:protein folding"/>
    <property type="evidence" value="ECO:0007669"/>
    <property type="project" value="UniProtKB-UniRule"/>
</dbReference>
<evidence type="ECO:0000256" key="2">
    <source>
        <dbReference type="ARBA" id="ARBA00005464"/>
    </source>
</evidence>
<keyword evidence="5 9" id="KW-0697">Rotamase</keyword>
<comment type="catalytic activity">
    <reaction evidence="1 9 10">
        <text>[protein]-peptidylproline (omega=180) = [protein]-peptidylproline (omega=0)</text>
        <dbReference type="Rhea" id="RHEA:16237"/>
        <dbReference type="Rhea" id="RHEA-COMP:10747"/>
        <dbReference type="Rhea" id="RHEA-COMP:10748"/>
        <dbReference type="ChEBI" id="CHEBI:83833"/>
        <dbReference type="ChEBI" id="CHEBI:83834"/>
        <dbReference type="EC" id="5.2.1.8"/>
    </reaction>
</comment>
<gene>
    <name evidence="9 13" type="primary">tig</name>
    <name evidence="13" type="ORF">COU10_02550</name>
</gene>
<evidence type="ECO:0000256" key="1">
    <source>
        <dbReference type="ARBA" id="ARBA00000971"/>
    </source>
</evidence>
<dbReference type="Pfam" id="PF05698">
    <property type="entry name" value="Trigger_C"/>
    <property type="match status" value="1"/>
</dbReference>
<dbReference type="InterPro" id="IPR037041">
    <property type="entry name" value="Trigger_fac_C_sf"/>
</dbReference>
<dbReference type="HAMAP" id="MF_00303">
    <property type="entry name" value="Trigger_factor_Tig"/>
    <property type="match status" value="1"/>
</dbReference>
<evidence type="ECO:0000256" key="7">
    <source>
        <dbReference type="ARBA" id="ARBA00023235"/>
    </source>
</evidence>
<sequence length="434" mass="49666">MEKKIKKLPGAQVEIEVKLTDPEFQSYYQPIYDDALKGVEIKGYRKGMAPKDMADGYLKKEEIFNAAVEDAVRFSLDEIKTENDWVLIDQPKIEVTSAGPGLTYKATLTLFPDVDLTDYKKVAKVIFSKEVKVDITKEELKKTLDWVLNSRASETRVNRESKEGDLMEIDLDAFHESRPISNSSFKKEKFILGDSKFIPGFDKALAGKKENEEFNFKLEAPKDYWQKDYQGKELEFKGKVHSVFERAVPELNDEFAKSLGPSFSAEGRSASGGKTPVEKLMENMREGLIMEKKNKEVEKQSIEVLKKITKESKMDIPEVLIERTLDSLVQDMLKNMGPTAKEQNQDPEKFVKELREQLRERARENVASHLVIYKLAKAEGLEPTKEEISAQAAIYGLNPETDNGYLYDTIQTQKVFQFLKSQAKVEEKEKKEDN</sequence>
<comment type="similarity">
    <text evidence="2 9 11">Belongs to the FKBP-type PPIase family. Tig subfamily.</text>
</comment>
<dbReference type="InterPro" id="IPR001179">
    <property type="entry name" value="PPIase_FKBP_dom"/>
</dbReference>
<dbReference type="InterPro" id="IPR008880">
    <property type="entry name" value="Trigger_fac_C"/>
</dbReference>
<evidence type="ECO:0000256" key="3">
    <source>
        <dbReference type="ARBA" id="ARBA00013194"/>
    </source>
</evidence>
<evidence type="ECO:0000313" key="14">
    <source>
        <dbReference type="Proteomes" id="UP000230903"/>
    </source>
</evidence>
<dbReference type="AlphaFoldDB" id="A0A2H0UN64"/>
<evidence type="ECO:0000256" key="10">
    <source>
        <dbReference type="PROSITE-ProRule" id="PRU00277"/>
    </source>
</evidence>
<dbReference type="InterPro" id="IPR046357">
    <property type="entry name" value="PPIase_dom_sf"/>
</dbReference>
<dbReference type="InterPro" id="IPR036611">
    <property type="entry name" value="Trigger_fac_ribosome-bd_sf"/>
</dbReference>
<name>A0A2H0UN64_9BACT</name>
<accession>A0A2H0UN64</accession>
<evidence type="ECO:0000256" key="4">
    <source>
        <dbReference type="ARBA" id="ARBA00016902"/>
    </source>
</evidence>
<protein>
    <recommendedName>
        <fullName evidence="4 9">Trigger factor</fullName>
        <shortName evidence="9">TF</shortName>
        <ecNumber evidence="3 9">5.2.1.8</ecNumber>
    </recommendedName>
    <alternativeName>
        <fullName evidence="8 9">PPIase</fullName>
    </alternativeName>
</protein>
<dbReference type="Gene3D" id="3.30.70.1050">
    <property type="entry name" value="Trigger factor ribosome-binding domain"/>
    <property type="match status" value="1"/>
</dbReference>
<dbReference type="Proteomes" id="UP000230903">
    <property type="component" value="Unassembled WGS sequence"/>
</dbReference>
<dbReference type="SUPFAM" id="SSF54534">
    <property type="entry name" value="FKBP-like"/>
    <property type="match status" value="1"/>
</dbReference>
<dbReference type="GO" id="GO:0015031">
    <property type="term" value="P:protein transport"/>
    <property type="evidence" value="ECO:0007669"/>
    <property type="project" value="UniProtKB-UniRule"/>
</dbReference>
<keyword evidence="6 9" id="KW-0143">Chaperone</keyword>
<dbReference type="GO" id="GO:0003755">
    <property type="term" value="F:peptidyl-prolyl cis-trans isomerase activity"/>
    <property type="evidence" value="ECO:0007669"/>
    <property type="project" value="UniProtKB-UniRule"/>
</dbReference>
<organism evidence="13 14">
    <name type="scientific">Candidatus Harrisonbacteria bacterium CG10_big_fil_rev_8_21_14_0_10_45_28</name>
    <dbReference type="NCBI Taxonomy" id="1974586"/>
    <lineage>
        <taxon>Bacteria</taxon>
        <taxon>Candidatus Harrisoniibacteriota</taxon>
    </lineage>
</organism>
<reference evidence="14" key="1">
    <citation type="submission" date="2017-09" db="EMBL/GenBank/DDBJ databases">
        <title>Depth-based differentiation of microbial function through sediment-hosted aquifers and enrichment of novel symbionts in the deep terrestrial subsurface.</title>
        <authorList>
            <person name="Probst A.J."/>
            <person name="Ladd B."/>
            <person name="Jarett J.K."/>
            <person name="Geller-Mcgrath D.E."/>
            <person name="Sieber C.M.K."/>
            <person name="Emerson J.B."/>
            <person name="Anantharaman K."/>
            <person name="Thomas B.C."/>
            <person name="Malmstrom R."/>
            <person name="Stieglmeier M."/>
            <person name="Klingl A."/>
            <person name="Woyke T."/>
            <person name="Ryan C.M."/>
            <person name="Banfield J.F."/>
        </authorList>
    </citation>
    <scope>NUCLEOTIDE SEQUENCE [LARGE SCALE GENOMIC DNA]</scope>
</reference>
<comment type="function">
    <text evidence="9">Involved in protein export. Acts as a chaperone by maintaining the newly synthesized protein in an open conformation. Functions as a peptidyl-prolyl cis-trans isomerase.</text>
</comment>
<comment type="subcellular location">
    <subcellularLocation>
        <location evidence="9">Cytoplasm</location>
    </subcellularLocation>
    <text evidence="9">About half TF is bound to the ribosome near the polypeptide exit tunnel while the other half is free in the cytoplasm.</text>
</comment>
<comment type="domain">
    <text evidence="9">Consists of 3 domains; the N-terminus binds the ribosome, the middle domain has PPIase activity, while the C-terminus has intrinsic chaperone activity on its own.</text>
</comment>
<evidence type="ECO:0000256" key="8">
    <source>
        <dbReference type="ARBA" id="ARBA00029986"/>
    </source>
</evidence>
<dbReference type="EMBL" id="PFBC01000039">
    <property type="protein sequence ID" value="PIR87838.1"/>
    <property type="molecule type" value="Genomic_DNA"/>
</dbReference>
<dbReference type="NCBIfam" id="TIGR00115">
    <property type="entry name" value="tig"/>
    <property type="match status" value="1"/>
</dbReference>
<dbReference type="SUPFAM" id="SSF109998">
    <property type="entry name" value="Triger factor/SurA peptide-binding domain-like"/>
    <property type="match status" value="1"/>
</dbReference>
<evidence type="ECO:0000313" key="13">
    <source>
        <dbReference type="EMBL" id="PIR87838.1"/>
    </source>
</evidence>
<evidence type="ECO:0000256" key="11">
    <source>
        <dbReference type="RuleBase" id="RU003914"/>
    </source>
</evidence>
<dbReference type="InterPro" id="IPR008881">
    <property type="entry name" value="Trigger_fac_ribosome-bd_bac"/>
</dbReference>
<dbReference type="GO" id="GO:0051301">
    <property type="term" value="P:cell division"/>
    <property type="evidence" value="ECO:0007669"/>
    <property type="project" value="UniProtKB-KW"/>
</dbReference>
<evidence type="ECO:0000256" key="5">
    <source>
        <dbReference type="ARBA" id="ARBA00023110"/>
    </source>
</evidence>
<dbReference type="EC" id="5.2.1.8" evidence="3 9"/>
<keyword evidence="7 9" id="KW-0413">Isomerase</keyword>
<dbReference type="GO" id="GO:0005737">
    <property type="term" value="C:cytoplasm"/>
    <property type="evidence" value="ECO:0007669"/>
    <property type="project" value="UniProtKB-SubCell"/>
</dbReference>
<evidence type="ECO:0000256" key="6">
    <source>
        <dbReference type="ARBA" id="ARBA00023186"/>
    </source>
</evidence>
<keyword evidence="9" id="KW-0963">Cytoplasm</keyword>
<dbReference type="SUPFAM" id="SSF102735">
    <property type="entry name" value="Trigger factor ribosome-binding domain"/>
    <property type="match status" value="1"/>
</dbReference>
<keyword evidence="9 11" id="KW-0131">Cell cycle</keyword>
<evidence type="ECO:0000256" key="9">
    <source>
        <dbReference type="HAMAP-Rule" id="MF_00303"/>
    </source>
</evidence>